<name>A0ACD1E2N7_9MICO</name>
<gene>
    <name evidence="1" type="ORF">KM842_12855</name>
</gene>
<evidence type="ECO:0000313" key="1">
    <source>
        <dbReference type="EMBL" id="QWS33129.1"/>
    </source>
</evidence>
<sequence length="1449" mass="149845">MTNNSRVFNGETAAKSWKTIKIAGVDGLPASNIGAVTLMVQVNQTETQGQLVGRPNSSTPNTLMVIYGAGVNRNASDSSLLAVDDDGSIQIQTQTAQSHVIVDVTGYYTSAKNGVGAGGYVPISPTLVADTRSGTGVRQAQIGAGGKVTFQVTGQGGIPDNAAAAQVSIVVRNSSGGSGAIRVFPSSGAGSTGRLSYSSDPGNTSFSSQVSLGTAGKLTVDNTTSGATFDLVVSVQGYFVPNNPGGGFTPQTGRLLDTRDSNSIPSGGTLAVPIAGAREGIPTVEAGLSAVAMTVTAVNQDTRPASAKVWADGADEPEIQSLFSEEGSIQSTTVIAPVGKNGAIRIKNQGAGTLNFVLDLQGTYNSLPGGPADTNQTGQRTSATRLPFTISDQTSASVDVGTGNLMVSTAAMSLPGATSSTPIGAAYNSRSTHEANTATMDANRWQYSLAGAGTLTTNALGVVYLDAQGTAWQFKRAGAGAFTTPAGLQQTLTRTLSTTDEYQLKGWTTNQIIHFNLAGLPKSIEDRNSNTIRFTYDNTKTFAFTSIVSTAGTDGAKRLQSSYANGVQTFTQTNGNASRAISWVKNTAGDITTYTDATGKKTTFGYTGGDLTSITAPNGGVTAFTYDSSDRVTKVSQSNTTAGSPGTAVTRVGYVSSTSTQVADPRSDQSATVANAKHTTYTLDGNDLVTKTVDPEGRERSKTYNPANNGVATSQVGASGGESTGTTSNKYDKNNSQSLTASKSGSGSSSSAEYGSTSPAATYLPSKVTGSSSSSTSMEYDDYGNQKSSQSGVSGAKASIDYNDDGTVKKATAPGNKDNGTTYVYENKQLKTITAPTGTTIGVKTYTYDDFGRVKTETDGRGNTTTFGYDNNDRLTSTSFSDRTATVTNTYDANGNQTGQASAGGTVSNSYDQQNRLTATANTAGGGQVSYGYDLAGNTVKVTDAQGTVTHDYDSSGSLTATTYPSGAGTAKQLYKTDKNSGRRTDIWLNAVPNTDTSKDPEVWEAHQHIDYDKSGKITRIQAWGDENRSNPIVDTTYCYIAGATAGGTCAANEANDRDKLQWSKDNTTDQVASGQITSYGYKSDDDAPTDRLTSVTQTGGSKPTNWKFTYDDAGNRTQATATDVATGKATDTKFSFNAVGQITTAGYQYDGTGNLTAAPGETFTYNGAQQMTASVKDGVKTSYTYAGADMNKLLSQAIDSGKAYQYTYGTNDQNGVPVITARTISGVGTSSVLSDPVTGQPLDLRTTDGSTSMWVIDGIGNPAAAITDKGAKAYVVSYSPYGGETVSYGDTSIQWQQNPYGFRTGIRSSSTDNGLTKFGYRWQSSTTGGWIERDTLDAPLSPGNANRYTFAGGDPVNMTDSTGRKVSPGDLYGTAGDIYELGTACTSGSSSNCAEQAVTTTVSTITAVTCEGIAAGASGGTLAAPGAVACNFIGGWAGNLVVGNPSPI</sequence>
<keyword evidence="2" id="KW-1185">Reference proteome</keyword>
<proteinExistence type="predicted"/>
<protein>
    <submittedName>
        <fullName evidence="1">Uncharacterized protein</fullName>
    </submittedName>
</protein>
<organism evidence="1 2">
    <name type="scientific">Curtobacterium aetherium</name>
    <dbReference type="NCBI Taxonomy" id="2841594"/>
    <lineage>
        <taxon>Bacteria</taxon>
        <taxon>Bacillati</taxon>
        <taxon>Actinomycetota</taxon>
        <taxon>Actinomycetes</taxon>
        <taxon>Micrococcales</taxon>
        <taxon>Microbacteriaceae</taxon>
        <taxon>Curtobacterium</taxon>
    </lineage>
</organism>
<reference evidence="1" key="1">
    <citation type="submission" date="2021-06" db="EMBL/GenBank/DDBJ databases">
        <authorList>
            <person name="Ellington A.J."/>
            <person name="Bryan N.C."/>
            <person name="Christner B.C."/>
            <person name="Reisch C.R."/>
        </authorList>
    </citation>
    <scope>NUCLEOTIDE SEQUENCE</scope>
    <source>
        <strain evidence="1">L6-1</strain>
    </source>
</reference>
<evidence type="ECO:0000313" key="2">
    <source>
        <dbReference type="Proteomes" id="UP000681794"/>
    </source>
</evidence>
<dbReference type="EMBL" id="CP076544">
    <property type="protein sequence ID" value="QWS33129.1"/>
    <property type="molecule type" value="Genomic_DNA"/>
</dbReference>
<accession>A0ACD1E2N7</accession>
<dbReference type="Proteomes" id="UP000681794">
    <property type="component" value="Chromosome"/>
</dbReference>